<evidence type="ECO:0000313" key="1">
    <source>
        <dbReference type="EMBL" id="RBP44673.1"/>
    </source>
</evidence>
<dbReference type="AlphaFoldDB" id="A0A366HNR4"/>
<dbReference type="Proteomes" id="UP000253426">
    <property type="component" value="Unassembled WGS sequence"/>
</dbReference>
<protein>
    <submittedName>
        <fullName evidence="1">Uncharacterized protein</fullName>
    </submittedName>
</protein>
<proteinExistence type="predicted"/>
<name>A0A366HNR4_9BACT</name>
<organism evidence="1 2">
    <name type="scientific">Roseimicrobium gellanilyticum</name>
    <dbReference type="NCBI Taxonomy" id="748857"/>
    <lineage>
        <taxon>Bacteria</taxon>
        <taxon>Pseudomonadati</taxon>
        <taxon>Verrucomicrobiota</taxon>
        <taxon>Verrucomicrobiia</taxon>
        <taxon>Verrucomicrobiales</taxon>
        <taxon>Verrucomicrobiaceae</taxon>
        <taxon>Roseimicrobium</taxon>
    </lineage>
</organism>
<sequence length="75" mass="7867">MAAAGMSTYPQQRFCGTLSALNILMSHPQGGACRSAAKLTLGWTVYNASGVKAATARPKRSTGHQQFDGLVHAFA</sequence>
<accession>A0A366HNR4</accession>
<gene>
    <name evidence="1" type="ORF">DES53_104496</name>
</gene>
<dbReference type="EMBL" id="QNRR01000004">
    <property type="protein sequence ID" value="RBP44673.1"/>
    <property type="molecule type" value="Genomic_DNA"/>
</dbReference>
<reference evidence="1 2" key="1">
    <citation type="submission" date="2018-06" db="EMBL/GenBank/DDBJ databases">
        <title>Genomic Encyclopedia of Type Strains, Phase IV (KMG-IV): sequencing the most valuable type-strain genomes for metagenomic binning, comparative biology and taxonomic classification.</title>
        <authorList>
            <person name="Goeker M."/>
        </authorList>
    </citation>
    <scope>NUCLEOTIDE SEQUENCE [LARGE SCALE GENOMIC DNA]</scope>
    <source>
        <strain evidence="1 2">DSM 25532</strain>
    </source>
</reference>
<keyword evidence="2" id="KW-1185">Reference proteome</keyword>
<comment type="caution">
    <text evidence="1">The sequence shown here is derived from an EMBL/GenBank/DDBJ whole genome shotgun (WGS) entry which is preliminary data.</text>
</comment>
<evidence type="ECO:0000313" key="2">
    <source>
        <dbReference type="Proteomes" id="UP000253426"/>
    </source>
</evidence>